<protein>
    <submittedName>
        <fullName evidence="1">Uncharacterized protein</fullName>
    </submittedName>
</protein>
<name>A0AAX6IKC2_IRIPA</name>
<proteinExistence type="predicted"/>
<reference evidence="1" key="2">
    <citation type="submission" date="2023-04" db="EMBL/GenBank/DDBJ databases">
        <authorList>
            <person name="Bruccoleri R.E."/>
            <person name="Oakeley E.J."/>
            <person name="Faust A.-M."/>
            <person name="Dessus-Babus S."/>
            <person name="Altorfer M."/>
            <person name="Burckhardt D."/>
            <person name="Oertli M."/>
            <person name="Naumann U."/>
            <person name="Petersen F."/>
            <person name="Wong J."/>
        </authorList>
    </citation>
    <scope>NUCLEOTIDE SEQUENCE</scope>
    <source>
        <strain evidence="1">GSM-AAB239-AS_SAM_17_03QT</strain>
        <tissue evidence="1">Leaf</tissue>
    </source>
</reference>
<keyword evidence="2" id="KW-1185">Reference proteome</keyword>
<evidence type="ECO:0000313" key="2">
    <source>
        <dbReference type="Proteomes" id="UP001140949"/>
    </source>
</evidence>
<evidence type="ECO:0000313" key="1">
    <source>
        <dbReference type="EMBL" id="KAJ6853461.1"/>
    </source>
</evidence>
<sequence length="38" mass="4510">MHIYSLLHQRNALNKRIGKKLLHTSIEILITAYLTHLR</sequence>
<reference evidence="1" key="1">
    <citation type="journal article" date="2023" name="GigaByte">
        <title>Genome assembly of the bearded iris, Iris pallida Lam.</title>
        <authorList>
            <person name="Bruccoleri R.E."/>
            <person name="Oakeley E.J."/>
            <person name="Faust A.M.E."/>
            <person name="Altorfer M."/>
            <person name="Dessus-Babus S."/>
            <person name="Burckhardt D."/>
            <person name="Oertli M."/>
            <person name="Naumann U."/>
            <person name="Petersen F."/>
            <person name="Wong J."/>
        </authorList>
    </citation>
    <scope>NUCLEOTIDE SEQUENCE</scope>
    <source>
        <strain evidence="1">GSM-AAB239-AS_SAM_17_03QT</strain>
    </source>
</reference>
<dbReference type="EMBL" id="JANAVB010000600">
    <property type="protein sequence ID" value="KAJ6853461.1"/>
    <property type="molecule type" value="Genomic_DNA"/>
</dbReference>
<gene>
    <name evidence="1" type="ORF">M6B38_249340</name>
</gene>
<comment type="caution">
    <text evidence="1">The sequence shown here is derived from an EMBL/GenBank/DDBJ whole genome shotgun (WGS) entry which is preliminary data.</text>
</comment>
<accession>A0AAX6IKC2</accession>
<dbReference type="Proteomes" id="UP001140949">
    <property type="component" value="Unassembled WGS sequence"/>
</dbReference>
<organism evidence="1 2">
    <name type="scientific">Iris pallida</name>
    <name type="common">Sweet iris</name>
    <dbReference type="NCBI Taxonomy" id="29817"/>
    <lineage>
        <taxon>Eukaryota</taxon>
        <taxon>Viridiplantae</taxon>
        <taxon>Streptophyta</taxon>
        <taxon>Embryophyta</taxon>
        <taxon>Tracheophyta</taxon>
        <taxon>Spermatophyta</taxon>
        <taxon>Magnoliopsida</taxon>
        <taxon>Liliopsida</taxon>
        <taxon>Asparagales</taxon>
        <taxon>Iridaceae</taxon>
        <taxon>Iridoideae</taxon>
        <taxon>Irideae</taxon>
        <taxon>Iris</taxon>
    </lineage>
</organism>
<dbReference type="AlphaFoldDB" id="A0AAX6IKC2"/>